<dbReference type="PROSITE" id="PS50931">
    <property type="entry name" value="HTH_LYSR"/>
    <property type="match status" value="1"/>
</dbReference>
<sequence>MRKPSPPQDGQGNRLRKLRSFCYAAQSGSISRAAEQAGLSQPSVSLQIQSLEVEFHARLFQRRGPKIELTPEGQALYRLARPLVESLDSLPATFHANRHGLEAGRLTIAAGESTILYILPGAIKDYAAAHPGIELKLLNVSGRDGLKLLRNDSADLAVGSMIEVPEDISYTPAFRYDPMLIAARDHPLALRPRVTIKDVARYPLILPPQHLTTWRVVDYVFHKYGLSYRVALEAGGWEVIKRYVAIGLGISVVTSLCLDGTEDLAAIPFHRYFPQRTYGVVQRKGRIPSPQATRFIEALTARAKDQAASRGRRRPASPGRPGQS</sequence>
<dbReference type="GO" id="GO:0003700">
    <property type="term" value="F:DNA-binding transcription factor activity"/>
    <property type="evidence" value="ECO:0007669"/>
    <property type="project" value="InterPro"/>
</dbReference>
<keyword evidence="4" id="KW-0804">Transcription</keyword>
<evidence type="ECO:0000313" key="7">
    <source>
        <dbReference type="EMBL" id="QEH36694.1"/>
    </source>
</evidence>
<keyword evidence="2" id="KW-0805">Transcription regulation</keyword>
<dbReference type="InterPro" id="IPR036390">
    <property type="entry name" value="WH_DNA-bd_sf"/>
</dbReference>
<dbReference type="InterPro" id="IPR036388">
    <property type="entry name" value="WH-like_DNA-bd_sf"/>
</dbReference>
<evidence type="ECO:0000256" key="4">
    <source>
        <dbReference type="ARBA" id="ARBA00023163"/>
    </source>
</evidence>
<evidence type="ECO:0000256" key="3">
    <source>
        <dbReference type="ARBA" id="ARBA00023125"/>
    </source>
</evidence>
<dbReference type="SUPFAM" id="SSF53850">
    <property type="entry name" value="Periplasmic binding protein-like II"/>
    <property type="match status" value="1"/>
</dbReference>
<evidence type="ECO:0000256" key="1">
    <source>
        <dbReference type="ARBA" id="ARBA00009437"/>
    </source>
</evidence>
<protein>
    <submittedName>
        <fullName evidence="7">HTH-type transcriptional regulator CysB</fullName>
    </submittedName>
</protein>
<dbReference type="PANTHER" id="PTHR30419:SF8">
    <property type="entry name" value="NITROGEN ASSIMILATION TRANSCRIPTIONAL ACTIVATOR-RELATED"/>
    <property type="match status" value="1"/>
</dbReference>
<evidence type="ECO:0000313" key="8">
    <source>
        <dbReference type="Proteomes" id="UP000324233"/>
    </source>
</evidence>
<dbReference type="PANTHER" id="PTHR30419">
    <property type="entry name" value="HTH-TYPE TRANSCRIPTIONAL REGULATOR YBHD"/>
    <property type="match status" value="1"/>
</dbReference>
<accession>A0A5B9W8U2</accession>
<dbReference type="RefSeq" id="WP_210420181.1">
    <property type="nucleotide sequence ID" value="NZ_CP042997.1"/>
</dbReference>
<dbReference type="InterPro" id="IPR050950">
    <property type="entry name" value="HTH-type_LysR_regulators"/>
</dbReference>
<keyword evidence="3" id="KW-0238">DNA-binding</keyword>
<gene>
    <name evidence="7" type="primary">cysB</name>
    <name evidence="7" type="ORF">OJF2_52790</name>
</gene>
<dbReference type="InterPro" id="IPR000847">
    <property type="entry name" value="LysR_HTH_N"/>
</dbReference>
<name>A0A5B9W8U2_9BACT</name>
<reference evidence="7 8" key="1">
    <citation type="submission" date="2019-08" db="EMBL/GenBank/DDBJ databases">
        <title>Deep-cultivation of Planctomycetes and their phenomic and genomic characterization uncovers novel biology.</title>
        <authorList>
            <person name="Wiegand S."/>
            <person name="Jogler M."/>
            <person name="Boedeker C."/>
            <person name="Pinto D."/>
            <person name="Vollmers J."/>
            <person name="Rivas-Marin E."/>
            <person name="Kohn T."/>
            <person name="Peeters S.H."/>
            <person name="Heuer A."/>
            <person name="Rast P."/>
            <person name="Oberbeckmann S."/>
            <person name="Bunk B."/>
            <person name="Jeske O."/>
            <person name="Meyerdierks A."/>
            <person name="Storesund J.E."/>
            <person name="Kallscheuer N."/>
            <person name="Luecker S."/>
            <person name="Lage O.M."/>
            <person name="Pohl T."/>
            <person name="Merkel B.J."/>
            <person name="Hornburger P."/>
            <person name="Mueller R.-W."/>
            <person name="Bruemmer F."/>
            <person name="Labrenz M."/>
            <person name="Spormann A.M."/>
            <person name="Op den Camp H."/>
            <person name="Overmann J."/>
            <person name="Amann R."/>
            <person name="Jetten M.S.M."/>
            <person name="Mascher T."/>
            <person name="Medema M.H."/>
            <person name="Devos D.P."/>
            <person name="Kaster A.-K."/>
            <person name="Ovreas L."/>
            <person name="Rohde M."/>
            <person name="Galperin M.Y."/>
            <person name="Jogler C."/>
        </authorList>
    </citation>
    <scope>NUCLEOTIDE SEQUENCE [LARGE SCALE GENOMIC DNA]</scope>
    <source>
        <strain evidence="7 8">OJF2</strain>
    </source>
</reference>
<evidence type="ECO:0000256" key="5">
    <source>
        <dbReference type="SAM" id="MobiDB-lite"/>
    </source>
</evidence>
<dbReference type="Gene3D" id="1.10.10.10">
    <property type="entry name" value="Winged helix-like DNA-binding domain superfamily/Winged helix DNA-binding domain"/>
    <property type="match status" value="1"/>
</dbReference>
<dbReference type="PRINTS" id="PR00039">
    <property type="entry name" value="HTHLYSR"/>
</dbReference>
<dbReference type="SUPFAM" id="SSF46785">
    <property type="entry name" value="Winged helix' DNA-binding domain"/>
    <property type="match status" value="1"/>
</dbReference>
<dbReference type="GO" id="GO:0005829">
    <property type="term" value="C:cytosol"/>
    <property type="evidence" value="ECO:0007669"/>
    <property type="project" value="TreeGrafter"/>
</dbReference>
<dbReference type="GO" id="GO:0003677">
    <property type="term" value="F:DNA binding"/>
    <property type="evidence" value="ECO:0007669"/>
    <property type="project" value="UniProtKB-KW"/>
</dbReference>
<organism evidence="7 8">
    <name type="scientific">Aquisphaera giovannonii</name>
    <dbReference type="NCBI Taxonomy" id="406548"/>
    <lineage>
        <taxon>Bacteria</taxon>
        <taxon>Pseudomonadati</taxon>
        <taxon>Planctomycetota</taxon>
        <taxon>Planctomycetia</taxon>
        <taxon>Isosphaerales</taxon>
        <taxon>Isosphaeraceae</taxon>
        <taxon>Aquisphaera</taxon>
    </lineage>
</organism>
<dbReference type="KEGG" id="agv:OJF2_52790"/>
<dbReference type="Gene3D" id="3.40.190.290">
    <property type="match status" value="1"/>
</dbReference>
<dbReference type="InterPro" id="IPR005119">
    <property type="entry name" value="LysR_subst-bd"/>
</dbReference>
<feature type="region of interest" description="Disordered" evidence="5">
    <location>
        <begin position="302"/>
        <end position="324"/>
    </location>
</feature>
<comment type="similarity">
    <text evidence="1">Belongs to the LysR transcriptional regulatory family.</text>
</comment>
<dbReference type="CDD" id="cd05466">
    <property type="entry name" value="PBP2_LTTR_substrate"/>
    <property type="match status" value="1"/>
</dbReference>
<dbReference type="Proteomes" id="UP000324233">
    <property type="component" value="Chromosome"/>
</dbReference>
<evidence type="ECO:0000259" key="6">
    <source>
        <dbReference type="PROSITE" id="PS50931"/>
    </source>
</evidence>
<dbReference type="Pfam" id="PF00126">
    <property type="entry name" value="HTH_1"/>
    <property type="match status" value="1"/>
</dbReference>
<feature type="domain" description="HTH lysR-type" evidence="6">
    <location>
        <begin position="13"/>
        <end position="70"/>
    </location>
</feature>
<dbReference type="FunFam" id="1.10.10.10:FF:000001">
    <property type="entry name" value="LysR family transcriptional regulator"/>
    <property type="match status" value="1"/>
</dbReference>
<proteinExistence type="inferred from homology"/>
<keyword evidence="8" id="KW-1185">Reference proteome</keyword>
<evidence type="ECO:0000256" key="2">
    <source>
        <dbReference type="ARBA" id="ARBA00023015"/>
    </source>
</evidence>
<dbReference type="Pfam" id="PF03466">
    <property type="entry name" value="LysR_substrate"/>
    <property type="match status" value="1"/>
</dbReference>
<dbReference type="AlphaFoldDB" id="A0A5B9W8U2"/>
<dbReference type="EMBL" id="CP042997">
    <property type="protein sequence ID" value="QEH36694.1"/>
    <property type="molecule type" value="Genomic_DNA"/>
</dbReference>